<accession>A0A7R8ZYP5</accession>
<keyword evidence="3" id="KW-0012">Acyltransferase</keyword>
<evidence type="ECO:0000256" key="2">
    <source>
        <dbReference type="ARBA" id="ARBA00022679"/>
    </source>
</evidence>
<dbReference type="Gene3D" id="3.30.70.250">
    <property type="entry name" value="Malonyl-CoA ACP transacylase, ACP-binding"/>
    <property type="match status" value="1"/>
</dbReference>
<feature type="domain" description="Malonyl-CoA:ACP transacylase (MAT)" evidence="5">
    <location>
        <begin position="4"/>
        <end position="165"/>
    </location>
</feature>
<dbReference type="InterPro" id="IPR016035">
    <property type="entry name" value="Acyl_Trfase/lysoPLipase"/>
</dbReference>
<dbReference type="InterPro" id="IPR001227">
    <property type="entry name" value="Ac_transferase_dom_sf"/>
</dbReference>
<reference evidence="6" key="1">
    <citation type="submission" date="2020-11" db="EMBL/GenBank/DDBJ databases">
        <authorList>
            <person name="Tran Van P."/>
        </authorList>
    </citation>
    <scope>NUCLEOTIDE SEQUENCE</scope>
</reference>
<dbReference type="SUPFAM" id="SSF52151">
    <property type="entry name" value="FabD/lysophospholipase-like"/>
    <property type="match status" value="1"/>
</dbReference>
<dbReference type="EC" id="2.3.1.39" evidence="1"/>
<dbReference type="PANTHER" id="PTHR42681:SF1">
    <property type="entry name" value="MALONYL-COA-ACYL CARRIER PROTEIN TRANSACYLASE, MITOCHONDRIAL"/>
    <property type="match status" value="1"/>
</dbReference>
<protein>
    <recommendedName>
        <fullName evidence="1">[acyl-carrier-protein] S-malonyltransferase</fullName>
        <ecNumber evidence="1">2.3.1.39</ecNumber>
    </recommendedName>
</protein>
<dbReference type="GO" id="GO:0004314">
    <property type="term" value="F:[acyl-carrier-protein] S-malonyltransferase activity"/>
    <property type="evidence" value="ECO:0007669"/>
    <property type="project" value="UniProtKB-EC"/>
</dbReference>
<organism evidence="6">
    <name type="scientific">Cyprideis torosa</name>
    <dbReference type="NCBI Taxonomy" id="163714"/>
    <lineage>
        <taxon>Eukaryota</taxon>
        <taxon>Metazoa</taxon>
        <taxon>Ecdysozoa</taxon>
        <taxon>Arthropoda</taxon>
        <taxon>Crustacea</taxon>
        <taxon>Oligostraca</taxon>
        <taxon>Ostracoda</taxon>
        <taxon>Podocopa</taxon>
        <taxon>Podocopida</taxon>
        <taxon>Cytherocopina</taxon>
        <taxon>Cytheroidea</taxon>
        <taxon>Cytherideidae</taxon>
        <taxon>Cyprideis</taxon>
    </lineage>
</organism>
<dbReference type="Gene3D" id="3.40.366.10">
    <property type="entry name" value="Malonyl-Coenzyme A Acyl Carrier Protein, domain 2"/>
    <property type="match status" value="1"/>
</dbReference>
<dbReference type="AlphaFoldDB" id="A0A7R8ZYP5"/>
<comment type="catalytic activity">
    <reaction evidence="4">
        <text>holo-[ACP] + malonyl-CoA = malonyl-[ACP] + CoA</text>
        <dbReference type="Rhea" id="RHEA:41792"/>
        <dbReference type="Rhea" id="RHEA-COMP:9623"/>
        <dbReference type="Rhea" id="RHEA-COMP:9685"/>
        <dbReference type="ChEBI" id="CHEBI:57287"/>
        <dbReference type="ChEBI" id="CHEBI:57384"/>
        <dbReference type="ChEBI" id="CHEBI:64479"/>
        <dbReference type="ChEBI" id="CHEBI:78449"/>
        <dbReference type="EC" id="2.3.1.39"/>
    </reaction>
</comment>
<evidence type="ECO:0000259" key="5">
    <source>
        <dbReference type="SMART" id="SM00827"/>
    </source>
</evidence>
<dbReference type="Pfam" id="PF00698">
    <property type="entry name" value="Acyl_transf_1"/>
    <property type="match status" value="1"/>
</dbReference>
<keyword evidence="2" id="KW-0808">Transferase</keyword>
<gene>
    <name evidence="6" type="ORF">CTOB1V02_LOCUS14661</name>
</gene>
<name>A0A7R8ZYP5_9CRUS</name>
<proteinExistence type="predicted"/>
<dbReference type="SMART" id="SM00827">
    <property type="entry name" value="PKS_AT"/>
    <property type="match status" value="1"/>
</dbReference>
<evidence type="ECO:0000256" key="3">
    <source>
        <dbReference type="ARBA" id="ARBA00023315"/>
    </source>
</evidence>
<dbReference type="PANTHER" id="PTHR42681">
    <property type="entry name" value="MALONYL-COA-ACYL CARRIER PROTEIN TRANSACYLASE, MITOCHONDRIAL"/>
    <property type="match status" value="1"/>
</dbReference>
<dbReference type="FunFam" id="3.30.70.250:FF:000001">
    <property type="entry name" value="Malonyl CoA-acyl carrier protein transacylase"/>
    <property type="match status" value="1"/>
</dbReference>
<sequence>MQKACDNSPGAMAAILGLEDADVEQICADTEGIVVPANYNCPGQLVISGAVDAVERAVELAKERKARRAILLPVNGAFHSPLMKQAEDELAAAIGETTFHAPKAPVYQNYTAQAETDIDMIRQNLINQLTGSVKWTQTMKAMKADGNTEVIESGAKVLSGFFRRFDREMTVNQI</sequence>
<evidence type="ECO:0000256" key="1">
    <source>
        <dbReference type="ARBA" id="ARBA00013258"/>
    </source>
</evidence>
<evidence type="ECO:0000256" key="4">
    <source>
        <dbReference type="ARBA" id="ARBA00048462"/>
    </source>
</evidence>
<dbReference type="EMBL" id="OB682352">
    <property type="protein sequence ID" value="CAD7236846.1"/>
    <property type="molecule type" value="Genomic_DNA"/>
</dbReference>
<dbReference type="GO" id="GO:0005829">
    <property type="term" value="C:cytosol"/>
    <property type="evidence" value="ECO:0007669"/>
    <property type="project" value="TreeGrafter"/>
</dbReference>
<dbReference type="GO" id="GO:0006633">
    <property type="term" value="P:fatty acid biosynthetic process"/>
    <property type="evidence" value="ECO:0007669"/>
    <property type="project" value="TreeGrafter"/>
</dbReference>
<dbReference type="InterPro" id="IPR050858">
    <property type="entry name" value="Mal-CoA-ACP_Trans/PKS_FabD"/>
</dbReference>
<evidence type="ECO:0000313" key="6">
    <source>
        <dbReference type="EMBL" id="CAD7236846.1"/>
    </source>
</evidence>
<dbReference type="InterPro" id="IPR014043">
    <property type="entry name" value="Acyl_transferase_dom"/>
</dbReference>
<dbReference type="OrthoDB" id="541883at2759"/>